<protein>
    <submittedName>
        <fullName evidence="2">Uncharacterized protein</fullName>
    </submittedName>
</protein>
<evidence type="ECO:0000313" key="2">
    <source>
        <dbReference type="EMBL" id="PIK42278.1"/>
    </source>
</evidence>
<name>A0A2G8K2P3_STIJA</name>
<sequence length="125" mass="13229">MQGELMISLYSTLTVPSRVNCRSGGIQSVKSVVKSQVQQGISLCESLLAKCIQETTRMAIPTSTIKTATKVLIQVIALSSYAGTAHGSSLSKLPVPEVITTATTNTTQGPIVPNDVTNLEEPRRG</sequence>
<gene>
    <name evidence="2" type="ORF">BSL78_20868</name>
</gene>
<dbReference type="Proteomes" id="UP000230750">
    <property type="component" value="Unassembled WGS sequence"/>
</dbReference>
<keyword evidence="3" id="KW-1185">Reference proteome</keyword>
<dbReference type="AlphaFoldDB" id="A0A2G8K2P3"/>
<comment type="caution">
    <text evidence="2">The sequence shown here is derived from an EMBL/GenBank/DDBJ whole genome shotgun (WGS) entry which is preliminary data.</text>
</comment>
<accession>A0A2G8K2P3</accession>
<evidence type="ECO:0000256" key="1">
    <source>
        <dbReference type="SAM" id="MobiDB-lite"/>
    </source>
</evidence>
<evidence type="ECO:0000313" key="3">
    <source>
        <dbReference type="Proteomes" id="UP000230750"/>
    </source>
</evidence>
<reference evidence="2 3" key="1">
    <citation type="journal article" date="2017" name="PLoS Biol.">
        <title>The sea cucumber genome provides insights into morphological evolution and visceral regeneration.</title>
        <authorList>
            <person name="Zhang X."/>
            <person name="Sun L."/>
            <person name="Yuan J."/>
            <person name="Sun Y."/>
            <person name="Gao Y."/>
            <person name="Zhang L."/>
            <person name="Li S."/>
            <person name="Dai H."/>
            <person name="Hamel J.F."/>
            <person name="Liu C."/>
            <person name="Yu Y."/>
            <person name="Liu S."/>
            <person name="Lin W."/>
            <person name="Guo K."/>
            <person name="Jin S."/>
            <person name="Xu P."/>
            <person name="Storey K.B."/>
            <person name="Huan P."/>
            <person name="Zhang T."/>
            <person name="Zhou Y."/>
            <person name="Zhang J."/>
            <person name="Lin C."/>
            <person name="Li X."/>
            <person name="Xing L."/>
            <person name="Huo D."/>
            <person name="Sun M."/>
            <person name="Wang L."/>
            <person name="Mercier A."/>
            <person name="Li F."/>
            <person name="Yang H."/>
            <person name="Xiang J."/>
        </authorList>
    </citation>
    <scope>NUCLEOTIDE SEQUENCE [LARGE SCALE GENOMIC DNA]</scope>
    <source>
        <strain evidence="2">Shaxun</strain>
        <tissue evidence="2">Muscle</tissue>
    </source>
</reference>
<organism evidence="2 3">
    <name type="scientific">Stichopus japonicus</name>
    <name type="common">Sea cucumber</name>
    <dbReference type="NCBI Taxonomy" id="307972"/>
    <lineage>
        <taxon>Eukaryota</taxon>
        <taxon>Metazoa</taxon>
        <taxon>Echinodermata</taxon>
        <taxon>Eleutherozoa</taxon>
        <taxon>Echinozoa</taxon>
        <taxon>Holothuroidea</taxon>
        <taxon>Aspidochirotacea</taxon>
        <taxon>Aspidochirotida</taxon>
        <taxon>Stichopodidae</taxon>
        <taxon>Apostichopus</taxon>
    </lineage>
</organism>
<dbReference type="EMBL" id="MRZV01000946">
    <property type="protein sequence ID" value="PIK42278.1"/>
    <property type="molecule type" value="Genomic_DNA"/>
</dbReference>
<feature type="region of interest" description="Disordered" evidence="1">
    <location>
        <begin position="105"/>
        <end position="125"/>
    </location>
</feature>
<proteinExistence type="predicted"/>